<evidence type="ECO:0000313" key="2">
    <source>
        <dbReference type="Proteomes" id="UP000236884"/>
    </source>
</evidence>
<dbReference type="Proteomes" id="UP000236884">
    <property type="component" value="Chromosome"/>
</dbReference>
<dbReference type="RefSeq" id="WP_096356021.1">
    <property type="nucleotide sequence ID" value="NZ_AP014946.1"/>
</dbReference>
<name>A0A0S3PW29_9BRAD</name>
<gene>
    <name evidence="1" type="ORF">GJW-30_1_02629</name>
</gene>
<keyword evidence="2" id="KW-1185">Reference proteome</keyword>
<dbReference type="AlphaFoldDB" id="A0A0S3PW29"/>
<accession>A0A0S3PW29</accession>
<protein>
    <submittedName>
        <fullName evidence="1">Uncharacterized protein</fullName>
    </submittedName>
</protein>
<dbReference type="KEGG" id="vgo:GJW-30_1_02629"/>
<organism evidence="1 2">
    <name type="scientific">Variibacter gotjawalensis</name>
    <dbReference type="NCBI Taxonomy" id="1333996"/>
    <lineage>
        <taxon>Bacteria</taxon>
        <taxon>Pseudomonadati</taxon>
        <taxon>Pseudomonadota</taxon>
        <taxon>Alphaproteobacteria</taxon>
        <taxon>Hyphomicrobiales</taxon>
        <taxon>Nitrobacteraceae</taxon>
        <taxon>Variibacter</taxon>
    </lineage>
</organism>
<dbReference type="EMBL" id="AP014946">
    <property type="protein sequence ID" value="BAT60094.1"/>
    <property type="molecule type" value="Genomic_DNA"/>
</dbReference>
<sequence length="126" mass="13591">MSLELETSDARIVRVNVFDREKRPLHGANIIFYLNSVPVGAVASSHGFAAINFPSYLGRLAVEAEYAGLSLRVGVEENDLVVALQLNVTSNLFKPDAPRIARCPDGTAGQPCVECRFGDSVIRVCG</sequence>
<proteinExistence type="predicted"/>
<evidence type="ECO:0000313" key="1">
    <source>
        <dbReference type="EMBL" id="BAT60094.1"/>
    </source>
</evidence>
<reference evidence="1 2" key="1">
    <citation type="submission" date="2015-08" db="EMBL/GenBank/DDBJ databases">
        <title>Investigation of the bacterial diversity of lava forest soil.</title>
        <authorList>
            <person name="Lee J.S."/>
        </authorList>
    </citation>
    <scope>NUCLEOTIDE SEQUENCE [LARGE SCALE GENOMIC DNA]</scope>
    <source>
        <strain evidence="1 2">GJW-30</strain>
    </source>
</reference>